<dbReference type="Proteomes" id="UP001445732">
    <property type="component" value="Unassembled WGS sequence"/>
</dbReference>
<evidence type="ECO:0000313" key="2">
    <source>
        <dbReference type="Proteomes" id="UP001445732"/>
    </source>
</evidence>
<dbReference type="Gene3D" id="3.40.630.10">
    <property type="entry name" value="Zn peptidases"/>
    <property type="match status" value="1"/>
</dbReference>
<reference evidence="1 2" key="1">
    <citation type="submission" date="2024-06" db="EMBL/GenBank/DDBJ databases">
        <title>Brevundimonas sp. C11.</title>
        <authorList>
            <person name="Maltman C."/>
        </authorList>
    </citation>
    <scope>NUCLEOTIDE SEQUENCE [LARGE SCALE GENOMIC DNA]</scope>
    <source>
        <strain evidence="1 2">C11</strain>
    </source>
</reference>
<dbReference type="Gene3D" id="3.50.30.30">
    <property type="match status" value="1"/>
</dbReference>
<dbReference type="PROSITE" id="PS51318">
    <property type="entry name" value="TAT"/>
    <property type="match status" value="1"/>
</dbReference>
<name>A0ABV1NL42_9CAUL</name>
<dbReference type="EMBL" id="JBEGDD010000003">
    <property type="protein sequence ID" value="MEQ7154560.1"/>
    <property type="molecule type" value="Genomic_DNA"/>
</dbReference>
<dbReference type="SUPFAM" id="SSF53187">
    <property type="entry name" value="Zn-dependent exopeptidases"/>
    <property type="match status" value="1"/>
</dbReference>
<comment type="caution">
    <text evidence="1">The sequence shown here is derived from an EMBL/GenBank/DDBJ whole genome shotgun (WGS) entry which is preliminary data.</text>
</comment>
<protein>
    <recommendedName>
        <fullName evidence="3">PA domain-containing protein</fullName>
    </recommendedName>
</protein>
<keyword evidence="2" id="KW-1185">Reference proteome</keyword>
<sequence>MSTVTHEPVSTPAGATRRGLVGLVGAVSAGLVTAPAVAAPQRSGWDETTLQSDLDRYAGFGIKAAGGEGDRATGTWLEASLQTLGFETERQTYDTPFFEPAESLLEFGTARLDVVAQAPVRQTGDGGSAAPLLLWSQQDAISGIAVVSLPFRRWSSASQREIQEPVRAAFAAGAVAVLIVTTGPTGEALVLNAPPDAPPFAGPTAVVAPKDAAPLIEAARVGATGRLCITGRSGRREAFNVIGRLGEPTDPQLVVSTPRSGWLGSVGERGPGIAAWLGLARLAADGRWGSATWVSTSGHEYDNVGGQRFLANGAPHPDRTRLWAHLGANLAARDWHEVGTGLAPLPSADPQRFLAAPEAMLPDLARAFAGLPGLENPYSWDRGVQGELAEIKAGGYAHAFGVFGAHRFHHAVGDDLRCVAPGLVANAGQAFEWAIDQFLTGRSENRG</sequence>
<organism evidence="1 2">
    <name type="scientific">Brevundimonas aurifodinae</name>
    <dbReference type="NCBI Taxonomy" id="1508312"/>
    <lineage>
        <taxon>Bacteria</taxon>
        <taxon>Pseudomonadati</taxon>
        <taxon>Pseudomonadota</taxon>
        <taxon>Alphaproteobacteria</taxon>
        <taxon>Caulobacterales</taxon>
        <taxon>Caulobacteraceae</taxon>
        <taxon>Brevundimonas</taxon>
    </lineage>
</organism>
<accession>A0ABV1NL42</accession>
<gene>
    <name evidence="1" type="ORF">ABN401_04970</name>
</gene>
<evidence type="ECO:0000313" key="1">
    <source>
        <dbReference type="EMBL" id="MEQ7154560.1"/>
    </source>
</evidence>
<evidence type="ECO:0008006" key="3">
    <source>
        <dbReference type="Google" id="ProtNLM"/>
    </source>
</evidence>
<proteinExistence type="predicted"/>
<dbReference type="InterPro" id="IPR006311">
    <property type="entry name" value="TAT_signal"/>
</dbReference>